<dbReference type="RefSeq" id="WP_250987045.1">
    <property type="nucleotide sequence ID" value="NZ_QFDM01000002.1"/>
</dbReference>
<evidence type="ECO:0000256" key="2">
    <source>
        <dbReference type="ARBA" id="ARBA00004496"/>
    </source>
</evidence>
<dbReference type="Proteomes" id="UP001523230">
    <property type="component" value="Unassembled WGS sequence"/>
</dbReference>
<name>A0ABD4TEF2_9EURY</name>
<comment type="subcellular location">
    <subcellularLocation>
        <location evidence="2">Cytoplasm</location>
    </subcellularLocation>
</comment>
<evidence type="ECO:0000259" key="10">
    <source>
        <dbReference type="PROSITE" id="PS50059"/>
    </source>
</evidence>
<dbReference type="PANTHER" id="PTHR47861">
    <property type="entry name" value="FKBP-TYPE PEPTIDYL-PROLYL CIS-TRANS ISOMERASE SLYD"/>
    <property type="match status" value="1"/>
</dbReference>
<reference evidence="11 12" key="1">
    <citation type="submission" date="2018-05" db="EMBL/GenBank/DDBJ databases">
        <title>Isolation and characterization of genus Methanoculleus species and their viruses from deep sea marine sediment offshore southwestern Taiwan.</title>
        <authorList>
            <person name="Wei W.-H."/>
            <person name="Chen W.-C."/>
            <person name="Lai M.-C."/>
            <person name="Chen S.-C."/>
        </authorList>
    </citation>
    <scope>NUCLEOTIDE SEQUENCE [LARGE SCALE GENOMIC DNA]</scope>
    <source>
        <strain evidence="11 12">CWC-02</strain>
    </source>
</reference>
<dbReference type="Pfam" id="PF00254">
    <property type="entry name" value="FKBP_C"/>
    <property type="match status" value="1"/>
</dbReference>
<evidence type="ECO:0000313" key="12">
    <source>
        <dbReference type="Proteomes" id="UP001523230"/>
    </source>
</evidence>
<organism evidence="11 12">
    <name type="scientific">Methanoculleus oceani</name>
    <dbReference type="NCBI Taxonomy" id="2184756"/>
    <lineage>
        <taxon>Archaea</taxon>
        <taxon>Methanobacteriati</taxon>
        <taxon>Methanobacteriota</taxon>
        <taxon>Stenosarchaea group</taxon>
        <taxon>Methanomicrobia</taxon>
        <taxon>Methanomicrobiales</taxon>
        <taxon>Methanomicrobiaceae</taxon>
        <taxon>Methanoculleus</taxon>
    </lineage>
</organism>
<keyword evidence="4" id="KW-0963">Cytoplasm</keyword>
<evidence type="ECO:0000256" key="4">
    <source>
        <dbReference type="ARBA" id="ARBA00022490"/>
    </source>
</evidence>
<evidence type="ECO:0000256" key="1">
    <source>
        <dbReference type="ARBA" id="ARBA00000971"/>
    </source>
</evidence>
<sequence length="171" mass="17681">MRQGYVHGILLLIACVLVFCSGCTGNVGEQARVKPGDRVLVHYTGTLENGTVFDSSLGGEPLGFTVGSGAVVPGFDAGVVGMQVGEEKTLHIPADQAYGPYREDLVFAVDPAGIFGAENLTVGEPVGITLQNGQVLPGTITGISPDAVTIDANHRLAGEDLTFTVSLVEIV</sequence>
<comment type="similarity">
    <text evidence="3 9">Belongs to the FKBP-type PPIase family.</text>
</comment>
<feature type="domain" description="PPIase FKBP-type" evidence="10">
    <location>
        <begin position="36"/>
        <end position="123"/>
    </location>
</feature>
<evidence type="ECO:0000256" key="9">
    <source>
        <dbReference type="RuleBase" id="RU003915"/>
    </source>
</evidence>
<proteinExistence type="inferred from homology"/>
<keyword evidence="7 8" id="KW-0413">Isomerase</keyword>
<keyword evidence="12" id="KW-1185">Reference proteome</keyword>
<dbReference type="Gene3D" id="3.10.50.40">
    <property type="match status" value="1"/>
</dbReference>
<dbReference type="EMBL" id="QFDM01000002">
    <property type="protein sequence ID" value="MCM2465782.1"/>
    <property type="molecule type" value="Genomic_DNA"/>
</dbReference>
<keyword evidence="6" id="KW-0143">Chaperone</keyword>
<dbReference type="PANTHER" id="PTHR47861:SF3">
    <property type="entry name" value="FKBP-TYPE PEPTIDYL-PROLYL CIS-TRANS ISOMERASE SLYD"/>
    <property type="match status" value="1"/>
</dbReference>
<gene>
    <name evidence="11" type="ORF">DIC75_05550</name>
</gene>
<dbReference type="EC" id="5.2.1.8" evidence="9"/>
<evidence type="ECO:0000313" key="11">
    <source>
        <dbReference type="EMBL" id="MCM2465782.1"/>
    </source>
</evidence>
<dbReference type="SUPFAM" id="SSF54534">
    <property type="entry name" value="FKBP-like"/>
    <property type="match status" value="1"/>
</dbReference>
<dbReference type="InterPro" id="IPR046357">
    <property type="entry name" value="PPIase_dom_sf"/>
</dbReference>
<dbReference type="PROSITE" id="PS51257">
    <property type="entry name" value="PROKAR_LIPOPROTEIN"/>
    <property type="match status" value="1"/>
</dbReference>
<dbReference type="InterPro" id="IPR001179">
    <property type="entry name" value="PPIase_FKBP_dom"/>
</dbReference>
<dbReference type="GO" id="GO:0042026">
    <property type="term" value="P:protein refolding"/>
    <property type="evidence" value="ECO:0007669"/>
    <property type="project" value="UniProtKB-ARBA"/>
</dbReference>
<accession>A0ABD4TEF2</accession>
<evidence type="ECO:0000256" key="7">
    <source>
        <dbReference type="ARBA" id="ARBA00023235"/>
    </source>
</evidence>
<protein>
    <recommendedName>
        <fullName evidence="9">Peptidyl-prolyl cis-trans isomerase</fullName>
        <ecNumber evidence="9">5.2.1.8</ecNumber>
    </recommendedName>
</protein>
<evidence type="ECO:0000256" key="6">
    <source>
        <dbReference type="ARBA" id="ARBA00023186"/>
    </source>
</evidence>
<dbReference type="PROSITE" id="PS50059">
    <property type="entry name" value="FKBP_PPIASE"/>
    <property type="match status" value="1"/>
</dbReference>
<evidence type="ECO:0000256" key="3">
    <source>
        <dbReference type="ARBA" id="ARBA00006577"/>
    </source>
</evidence>
<evidence type="ECO:0000256" key="8">
    <source>
        <dbReference type="PROSITE-ProRule" id="PRU00277"/>
    </source>
</evidence>
<comment type="catalytic activity">
    <reaction evidence="1 8 9">
        <text>[protein]-peptidylproline (omega=180) = [protein]-peptidylproline (omega=0)</text>
        <dbReference type="Rhea" id="RHEA:16237"/>
        <dbReference type="Rhea" id="RHEA-COMP:10747"/>
        <dbReference type="Rhea" id="RHEA-COMP:10748"/>
        <dbReference type="ChEBI" id="CHEBI:83833"/>
        <dbReference type="ChEBI" id="CHEBI:83834"/>
        <dbReference type="EC" id="5.2.1.8"/>
    </reaction>
</comment>
<keyword evidence="5 8" id="KW-0697">Rotamase</keyword>
<dbReference type="AlphaFoldDB" id="A0ABD4TEF2"/>
<dbReference type="GO" id="GO:0005737">
    <property type="term" value="C:cytoplasm"/>
    <property type="evidence" value="ECO:0007669"/>
    <property type="project" value="UniProtKB-SubCell"/>
</dbReference>
<evidence type="ECO:0000256" key="5">
    <source>
        <dbReference type="ARBA" id="ARBA00023110"/>
    </source>
</evidence>
<dbReference type="GO" id="GO:0003755">
    <property type="term" value="F:peptidyl-prolyl cis-trans isomerase activity"/>
    <property type="evidence" value="ECO:0007669"/>
    <property type="project" value="UniProtKB-UniRule"/>
</dbReference>
<comment type="caution">
    <text evidence="11">The sequence shown here is derived from an EMBL/GenBank/DDBJ whole genome shotgun (WGS) entry which is preliminary data.</text>
</comment>